<evidence type="ECO:0000259" key="4">
    <source>
        <dbReference type="Pfam" id="PF01011"/>
    </source>
</evidence>
<dbReference type="InterPro" id="IPR018391">
    <property type="entry name" value="PQQ_b-propeller_rpt"/>
</dbReference>
<comment type="cofactor">
    <cofactor evidence="1">
        <name>pyrroloquinoline quinone</name>
        <dbReference type="ChEBI" id="CHEBI:58442"/>
    </cofactor>
</comment>
<dbReference type="SMART" id="SM00564">
    <property type="entry name" value="PQQ"/>
    <property type="match status" value="5"/>
</dbReference>
<dbReference type="EMBL" id="NVQR01000086">
    <property type="protein sequence ID" value="PCH60619.1"/>
    <property type="molecule type" value="Genomic_DNA"/>
</dbReference>
<evidence type="ECO:0000256" key="2">
    <source>
        <dbReference type="ARBA" id="ARBA00008156"/>
    </source>
</evidence>
<dbReference type="AlphaFoldDB" id="A0A2A4MK66"/>
<evidence type="ECO:0000313" key="5">
    <source>
        <dbReference type="EMBL" id="PCH60619.1"/>
    </source>
</evidence>
<evidence type="ECO:0000256" key="1">
    <source>
        <dbReference type="ARBA" id="ARBA00001931"/>
    </source>
</evidence>
<dbReference type="PANTHER" id="PTHR32303:SF4">
    <property type="entry name" value="QUINOPROTEIN GLUCOSE DEHYDROGENASE"/>
    <property type="match status" value="1"/>
</dbReference>
<proteinExistence type="inferred from homology"/>
<dbReference type="PANTHER" id="PTHR32303">
    <property type="entry name" value="QUINOPROTEIN ALCOHOL DEHYDROGENASE (CYTOCHROME C)"/>
    <property type="match status" value="1"/>
</dbReference>
<gene>
    <name evidence="5" type="ORF">COC19_05705</name>
</gene>
<dbReference type="GO" id="GO:0016491">
    <property type="term" value="F:oxidoreductase activity"/>
    <property type="evidence" value="ECO:0007669"/>
    <property type="project" value="UniProtKB-KW"/>
</dbReference>
<accession>A0A2A4MK66</accession>
<feature type="domain" description="Pyrrolo-quinoline quinone repeat" evidence="4">
    <location>
        <begin position="23"/>
        <end position="417"/>
    </location>
</feature>
<feature type="non-terminal residue" evidence="5">
    <location>
        <position position="417"/>
    </location>
</feature>
<dbReference type="Pfam" id="PF01011">
    <property type="entry name" value="PQQ"/>
    <property type="match status" value="1"/>
</dbReference>
<dbReference type="InterPro" id="IPR011047">
    <property type="entry name" value="Quinoprotein_ADH-like_sf"/>
</dbReference>
<reference evidence="6" key="1">
    <citation type="submission" date="2017-08" db="EMBL/GenBank/DDBJ databases">
        <title>A dynamic microbial community with high functional redundancy inhabits the cold, oxic subseafloor aquifer.</title>
        <authorList>
            <person name="Tully B.J."/>
            <person name="Wheat C.G."/>
            <person name="Glazer B.T."/>
            <person name="Huber J.A."/>
        </authorList>
    </citation>
    <scope>NUCLEOTIDE SEQUENCE [LARGE SCALE GENOMIC DNA]</scope>
</reference>
<comment type="caution">
    <text evidence="5">The sequence shown here is derived from an EMBL/GenBank/DDBJ whole genome shotgun (WGS) entry which is preliminary data.</text>
</comment>
<name>A0A2A4MK66_9GAMM</name>
<keyword evidence="3" id="KW-0560">Oxidoreductase</keyword>
<dbReference type="InterPro" id="IPR002372">
    <property type="entry name" value="PQQ_rpt_dom"/>
</dbReference>
<dbReference type="Proteomes" id="UP000218172">
    <property type="component" value="Unassembled WGS sequence"/>
</dbReference>
<dbReference type="SUPFAM" id="SSF50998">
    <property type="entry name" value="Quinoprotein alcohol dehydrogenase-like"/>
    <property type="match status" value="1"/>
</dbReference>
<protein>
    <submittedName>
        <fullName evidence="5">Pyrroloquinoline quinone-dependent dehydrogenase</fullName>
    </submittedName>
</protein>
<sequence length="417" mass="45731">MAVAGLCLSAATVAQDSNESMEWLTLGSDHAHTRYLGASEITAENFSELEESWVWDGASFNAASGRSTPSYVDGKIITVAGPRRYVVAIDAQTGETVWSWGEPKTFRYEYSMRKDYGKGVTIAEVNGRKVVYITSPAFFLTALDLETGQPLEGFGKPVPIDGFPDTGVVDLLADLGHPYDPYNGIPLETGYITSSSPPIVVNGTIIVGNSAEQGYNQARIENIPGDILAYDAATGEFKWKFNVIPQPGEYGHETWENDAWEWTGDVSSWAPLSADEDLGLVYVPTNSATLDFFGGFRPGDNLFSASLIALDVETGERAWHFQMVHHDIWNYDTPTAPILLDLTIDGRQVPAVAQATKQAFIYAFNRETGEPLWPIEERSVPASKIPGEKLSLTQPIPTKPAPYEMQEITIDDLVDFT</sequence>
<comment type="similarity">
    <text evidence="2">Belongs to the bacterial PQQ dehydrogenase family.</text>
</comment>
<evidence type="ECO:0000313" key="6">
    <source>
        <dbReference type="Proteomes" id="UP000218172"/>
    </source>
</evidence>
<dbReference type="Gene3D" id="2.140.10.10">
    <property type="entry name" value="Quinoprotein alcohol dehydrogenase-like superfamily"/>
    <property type="match status" value="1"/>
</dbReference>
<evidence type="ECO:0000256" key="3">
    <source>
        <dbReference type="ARBA" id="ARBA00023002"/>
    </source>
</evidence>
<organism evidence="5 6">
    <name type="scientific">SAR86 cluster bacterium</name>
    <dbReference type="NCBI Taxonomy" id="2030880"/>
    <lineage>
        <taxon>Bacteria</taxon>
        <taxon>Pseudomonadati</taxon>
        <taxon>Pseudomonadota</taxon>
        <taxon>Gammaproteobacteria</taxon>
        <taxon>SAR86 cluster</taxon>
    </lineage>
</organism>